<evidence type="ECO:0000313" key="1">
    <source>
        <dbReference type="Proteomes" id="UP000095286"/>
    </source>
</evidence>
<protein>
    <submittedName>
        <fullName evidence="2">ABC transmembrane type-1 domain-containing protein</fullName>
    </submittedName>
</protein>
<accession>A0AC35TJ54</accession>
<organism evidence="1 2">
    <name type="scientific">Rhabditophanes sp. KR3021</name>
    <dbReference type="NCBI Taxonomy" id="114890"/>
    <lineage>
        <taxon>Eukaryota</taxon>
        <taxon>Metazoa</taxon>
        <taxon>Ecdysozoa</taxon>
        <taxon>Nematoda</taxon>
        <taxon>Chromadorea</taxon>
        <taxon>Rhabditida</taxon>
        <taxon>Tylenchina</taxon>
        <taxon>Panagrolaimomorpha</taxon>
        <taxon>Strongyloidoidea</taxon>
        <taxon>Alloionematidae</taxon>
        <taxon>Rhabditophanes</taxon>
    </lineage>
</organism>
<dbReference type="WBParaSite" id="RSKR_0000119500.1">
    <property type="protein sequence ID" value="RSKR_0000119500.1"/>
    <property type="gene ID" value="RSKR_0000119500"/>
</dbReference>
<name>A0AC35TJ54_9BILA</name>
<reference evidence="2" key="1">
    <citation type="submission" date="2016-11" db="UniProtKB">
        <authorList>
            <consortium name="WormBaseParasite"/>
        </authorList>
    </citation>
    <scope>IDENTIFICATION</scope>
    <source>
        <strain evidence="2">KR3021</strain>
    </source>
</reference>
<sequence>MQTKFKAVCLSILLIAQLTFCQDGLELKQKAATRGSNYISIYFTPEQWITIFDYAIIQIRSPIDTGTMGTNIVTFVMGILSPAQYADVMGYGATLTASLGLFTGITSFMSKISTVIGNNLNALFMQMREKSVTMAANQKSDLEISRQIYLMGLDFFTAKQMATIMCRFKRQFKASEWNKIYNGLTKFVLMAKYNEDCPFL</sequence>
<evidence type="ECO:0000313" key="2">
    <source>
        <dbReference type="WBParaSite" id="RSKR_0000119500.1"/>
    </source>
</evidence>
<proteinExistence type="predicted"/>
<dbReference type="Proteomes" id="UP000095286">
    <property type="component" value="Unplaced"/>
</dbReference>